<feature type="transmembrane region" description="Helical" evidence="2">
    <location>
        <begin position="380"/>
        <end position="398"/>
    </location>
</feature>
<gene>
    <name evidence="3" type="ORF">AtDm6_0816</name>
</gene>
<accession>A0A094YSY0</accession>
<feature type="transmembrane region" description="Helical" evidence="2">
    <location>
        <begin position="314"/>
        <end position="333"/>
    </location>
</feature>
<feature type="transmembrane region" description="Helical" evidence="2">
    <location>
        <begin position="113"/>
        <end position="137"/>
    </location>
</feature>
<protein>
    <submittedName>
        <fullName evidence="3">Glycosyltransferase</fullName>
        <ecNumber evidence="3">2.4.1.-</ecNumber>
    </submittedName>
</protein>
<feature type="transmembrane region" description="Helical" evidence="2">
    <location>
        <begin position="33"/>
        <end position="54"/>
    </location>
</feature>
<dbReference type="RefSeq" id="WP_035378318.1">
    <property type="nucleotide sequence ID" value="NZ_JACAOJ010000002.1"/>
</dbReference>
<keyword evidence="2" id="KW-1133">Transmembrane helix</keyword>
<dbReference type="EC" id="2.4.1.-" evidence="3"/>
<dbReference type="GO" id="GO:0016757">
    <property type="term" value="F:glycosyltransferase activity"/>
    <property type="evidence" value="ECO:0007669"/>
    <property type="project" value="UniProtKB-KW"/>
</dbReference>
<keyword evidence="2" id="KW-0812">Transmembrane</keyword>
<evidence type="ECO:0000256" key="1">
    <source>
        <dbReference type="SAM" id="MobiDB-lite"/>
    </source>
</evidence>
<feature type="transmembrane region" description="Helical" evidence="2">
    <location>
        <begin position="439"/>
        <end position="460"/>
    </location>
</feature>
<reference evidence="3 4" key="1">
    <citation type="submission" date="2014-06" db="EMBL/GenBank/DDBJ databases">
        <title>Functional and comparative genomic analyses of the Drosophila gut microbiota identify candidate symbiosis factors.</title>
        <authorList>
            <person name="Newell P.D."/>
            <person name="Chaston J.M."/>
            <person name="Douglas A.E."/>
        </authorList>
    </citation>
    <scope>NUCLEOTIDE SEQUENCE [LARGE SCALE GENOMIC DNA]</scope>
    <source>
        <strain evidence="3 4">DmCS_006</strain>
    </source>
</reference>
<proteinExistence type="predicted"/>
<comment type="caution">
    <text evidence="3">The sequence shown here is derived from an EMBL/GenBank/DDBJ whole genome shotgun (WGS) entry which is preliminary data.</text>
</comment>
<dbReference type="Proteomes" id="UP000029448">
    <property type="component" value="Unassembled WGS sequence"/>
</dbReference>
<keyword evidence="4" id="KW-1185">Reference proteome</keyword>
<feature type="region of interest" description="Disordered" evidence="1">
    <location>
        <begin position="406"/>
        <end position="426"/>
    </location>
</feature>
<feature type="transmembrane region" description="Helical" evidence="2">
    <location>
        <begin position="200"/>
        <end position="226"/>
    </location>
</feature>
<dbReference type="AlphaFoldDB" id="A0A094YSY0"/>
<evidence type="ECO:0000313" key="3">
    <source>
        <dbReference type="EMBL" id="KGB25135.1"/>
    </source>
</evidence>
<feature type="transmembrane region" description="Helical" evidence="2">
    <location>
        <begin position="175"/>
        <end position="193"/>
    </location>
</feature>
<feature type="transmembrane region" description="Helical" evidence="2">
    <location>
        <begin position="246"/>
        <end position="267"/>
    </location>
</feature>
<dbReference type="GeneID" id="89477735"/>
<keyword evidence="3" id="KW-0808">Transferase</keyword>
<keyword evidence="2" id="KW-0472">Membrane</keyword>
<evidence type="ECO:0000256" key="2">
    <source>
        <dbReference type="SAM" id="Phobius"/>
    </source>
</evidence>
<keyword evidence="3" id="KW-0328">Glycosyltransferase</keyword>
<name>A0A094YSY0_9PROT</name>
<dbReference type="STRING" id="104102.AtDm6_0816"/>
<organism evidence="3 4">
    <name type="scientific">Acetobacter tropicalis</name>
    <dbReference type="NCBI Taxonomy" id="104102"/>
    <lineage>
        <taxon>Bacteria</taxon>
        <taxon>Pseudomonadati</taxon>
        <taxon>Pseudomonadota</taxon>
        <taxon>Alphaproteobacteria</taxon>
        <taxon>Acetobacterales</taxon>
        <taxon>Acetobacteraceae</taxon>
        <taxon>Acetobacter</taxon>
    </lineage>
</organism>
<feature type="transmembrane region" description="Helical" evidence="2">
    <location>
        <begin position="149"/>
        <end position="169"/>
    </location>
</feature>
<evidence type="ECO:0000313" key="4">
    <source>
        <dbReference type="Proteomes" id="UP000029448"/>
    </source>
</evidence>
<dbReference type="EMBL" id="JOKM01000021">
    <property type="protein sequence ID" value="KGB25135.1"/>
    <property type="molecule type" value="Genomic_DNA"/>
</dbReference>
<dbReference type="PATRIC" id="fig|104102.7.peg.807"/>
<sequence>MAQTEGVVWQAGTLLLKTAGQGSGTGHVGKKRFSGLVVCLLVGLITAGLCRSFQVAAFVPPDADRATPAVVAEALLTHGLTALNAWHGTQDNWLLSVIVPQFPFYALLGQQPWLPALCGWLGFVATCALCGVLVMLASAPRPAAWRMGLGLFGVLLFLNPLALGPVGFLAHPASHGMTCFWGLAALVPCMLVLKGASRWLLALTTLLLLVAAISDPWARAAFVLPLTLAGVGLSLLPSAPQHRKTALWLIASTLPVWLAGAHGFGLFPGIPGTQFTKGPLADIPHHAALGFSGLAILLHMVPGTSALSQPWARWGDLAGLCGLGVLASICLTRSSFQKTVPHTRVFLALFCILSLGGTFSAFCLSALATDLNTTRLLGQFAFLVPLLLALALPDAACVRKTRDKNRNNAEGLSNPVPEEATPSPQDVARLSTGNGWAMALRATLACAGAGFVLAGLFPAADMRSAQDESMARFKGLFAFLQTNGLTQGYGAYWATQANASRLLSAGAVTIRPVALKGGNLIQPRDEQVFDAWYRPEDHTQNSRGTQPPAAMREFFIALPDQELCANRESCMDLARRSFGPPDETVMWDNTPVMIWHKALFPPEPLAENRQRAPELLYDHAQNTAIAVTPQTAPAMLWRGWASVGPDGAWSGAQQAGIMVRLTGPSAPLCLTMHASGRSSAPPQPVTLLRDGTAVAQWAVHAGTATPYCTGPLPAGDAYLVLERAPPPYDNQRLLPGILLSTLSRPHG</sequence>
<feature type="transmembrane region" description="Helical" evidence="2">
    <location>
        <begin position="345"/>
        <end position="368"/>
    </location>
</feature>